<proteinExistence type="predicted"/>
<dbReference type="EMBL" id="MGGE01000042">
    <property type="protein sequence ID" value="OGM20415.1"/>
    <property type="molecule type" value="Genomic_DNA"/>
</dbReference>
<dbReference type="AlphaFoldDB" id="A0A1F7Y1K6"/>
<evidence type="ECO:0000313" key="4">
    <source>
        <dbReference type="Proteomes" id="UP000178419"/>
    </source>
</evidence>
<dbReference type="Proteomes" id="UP000178419">
    <property type="component" value="Unassembled WGS sequence"/>
</dbReference>
<sequence>MENQPNKTSGGILSWFRALLGKPAQPIKSQTKSSKSEPEIPPEEDSIVQDIESLKSFVKTVGHTVSTQKVEPRKVASLPKPPQIPAGITKKSPLKNLIRVLLVVFFLLILTFIGIRIVQLLSNGGNDDTTVQLPNNVIPSPVPYIPHNPSVYAEDVEVLKLEEDILVLVRELSNTSIKEDRLYPPTLDYNVRF</sequence>
<reference evidence="3 4" key="1">
    <citation type="journal article" date="2016" name="Nat. Commun.">
        <title>Thousands of microbial genomes shed light on interconnected biogeochemical processes in an aquifer system.</title>
        <authorList>
            <person name="Anantharaman K."/>
            <person name="Brown C.T."/>
            <person name="Hug L.A."/>
            <person name="Sharon I."/>
            <person name="Castelle C.J."/>
            <person name="Probst A.J."/>
            <person name="Thomas B.C."/>
            <person name="Singh A."/>
            <person name="Wilkins M.J."/>
            <person name="Karaoz U."/>
            <person name="Brodie E.L."/>
            <person name="Williams K.H."/>
            <person name="Hubbard S.S."/>
            <person name="Banfield J.F."/>
        </authorList>
    </citation>
    <scope>NUCLEOTIDE SEQUENCE [LARGE SCALE GENOMIC DNA]</scope>
</reference>
<evidence type="ECO:0000256" key="2">
    <source>
        <dbReference type="SAM" id="Phobius"/>
    </source>
</evidence>
<accession>A0A1F7Y1K6</accession>
<keyword evidence="2" id="KW-0812">Transmembrane</keyword>
<protein>
    <submittedName>
        <fullName evidence="3">Uncharacterized protein</fullName>
    </submittedName>
</protein>
<feature type="transmembrane region" description="Helical" evidence="2">
    <location>
        <begin position="97"/>
        <end position="118"/>
    </location>
</feature>
<organism evidence="3 4">
    <name type="scientific">Candidatus Woesebacteria bacterium RIFCSPHIGHO2_01_FULL_38_9</name>
    <dbReference type="NCBI Taxonomy" id="1802492"/>
    <lineage>
        <taxon>Bacteria</taxon>
        <taxon>Candidatus Woeseibacteriota</taxon>
    </lineage>
</organism>
<keyword evidence="2" id="KW-0472">Membrane</keyword>
<evidence type="ECO:0000256" key="1">
    <source>
        <dbReference type="SAM" id="MobiDB-lite"/>
    </source>
</evidence>
<comment type="caution">
    <text evidence="3">The sequence shown here is derived from an EMBL/GenBank/DDBJ whole genome shotgun (WGS) entry which is preliminary data.</text>
</comment>
<name>A0A1F7Y1K6_9BACT</name>
<feature type="region of interest" description="Disordered" evidence="1">
    <location>
        <begin position="24"/>
        <end position="45"/>
    </location>
</feature>
<evidence type="ECO:0000313" key="3">
    <source>
        <dbReference type="EMBL" id="OGM20415.1"/>
    </source>
</evidence>
<gene>
    <name evidence="3" type="ORF">A2714_01720</name>
</gene>
<keyword evidence="2" id="KW-1133">Transmembrane helix</keyword>